<dbReference type="EMBL" id="KQ965285">
    <property type="protein sequence ID" value="KXN64674.1"/>
    <property type="molecule type" value="Genomic_DNA"/>
</dbReference>
<dbReference type="PROSITE" id="PS50158">
    <property type="entry name" value="ZF_CCHC"/>
    <property type="match status" value="1"/>
</dbReference>
<dbReference type="SMART" id="SM00343">
    <property type="entry name" value="ZnF_C2HC"/>
    <property type="match status" value="1"/>
</dbReference>
<keyword evidence="1" id="KW-0479">Metal-binding</keyword>
<keyword evidence="4" id="KW-1185">Reference proteome</keyword>
<dbReference type="GO" id="GO:0008270">
    <property type="term" value="F:zinc ion binding"/>
    <property type="evidence" value="ECO:0007669"/>
    <property type="project" value="UniProtKB-KW"/>
</dbReference>
<dbReference type="OrthoDB" id="3205788at2759"/>
<dbReference type="Gene3D" id="4.10.60.10">
    <property type="entry name" value="Zinc finger, CCHC-type"/>
    <property type="match status" value="1"/>
</dbReference>
<dbReference type="AlphaFoldDB" id="A0A137NPL2"/>
<dbReference type="GO" id="GO:0003676">
    <property type="term" value="F:nucleic acid binding"/>
    <property type="evidence" value="ECO:0007669"/>
    <property type="project" value="InterPro"/>
</dbReference>
<keyword evidence="1" id="KW-0862">Zinc</keyword>
<dbReference type="SUPFAM" id="SSF57756">
    <property type="entry name" value="Retrovirus zinc finger-like domains"/>
    <property type="match status" value="1"/>
</dbReference>
<dbReference type="Pfam" id="PF00098">
    <property type="entry name" value="zf-CCHC"/>
    <property type="match status" value="1"/>
</dbReference>
<keyword evidence="1" id="KW-0863">Zinc-finger</keyword>
<accession>A0A137NPL2</accession>
<protein>
    <recommendedName>
        <fullName evidence="2">CCHC-type domain-containing protein</fullName>
    </recommendedName>
</protein>
<evidence type="ECO:0000259" key="2">
    <source>
        <dbReference type="PROSITE" id="PS50158"/>
    </source>
</evidence>
<dbReference type="InterPro" id="IPR036875">
    <property type="entry name" value="Znf_CCHC_sf"/>
</dbReference>
<evidence type="ECO:0000313" key="4">
    <source>
        <dbReference type="Proteomes" id="UP000070444"/>
    </source>
</evidence>
<sequence length="95" mass="10867">MKDLGNIDKRKTKQSMILLIDLNTLPHSLILTLLSNINTIGPPPNLRPRTVEKKALTFEEKDKFKKDGICFYCREKGHIVRDCPKNQGKALAQTY</sequence>
<evidence type="ECO:0000313" key="3">
    <source>
        <dbReference type="EMBL" id="KXN64674.1"/>
    </source>
</evidence>
<proteinExistence type="predicted"/>
<dbReference type="Proteomes" id="UP000070444">
    <property type="component" value="Unassembled WGS sequence"/>
</dbReference>
<evidence type="ECO:0000256" key="1">
    <source>
        <dbReference type="PROSITE-ProRule" id="PRU00047"/>
    </source>
</evidence>
<name>A0A137NPL2_CONC2</name>
<feature type="domain" description="CCHC-type" evidence="2">
    <location>
        <begin position="70"/>
        <end position="85"/>
    </location>
</feature>
<dbReference type="InterPro" id="IPR001878">
    <property type="entry name" value="Znf_CCHC"/>
</dbReference>
<organism evidence="3 4">
    <name type="scientific">Conidiobolus coronatus (strain ATCC 28846 / CBS 209.66 / NRRL 28638)</name>
    <name type="common">Delacroixia coronata</name>
    <dbReference type="NCBI Taxonomy" id="796925"/>
    <lineage>
        <taxon>Eukaryota</taxon>
        <taxon>Fungi</taxon>
        <taxon>Fungi incertae sedis</taxon>
        <taxon>Zoopagomycota</taxon>
        <taxon>Entomophthoromycotina</taxon>
        <taxon>Entomophthoromycetes</taxon>
        <taxon>Entomophthorales</taxon>
        <taxon>Ancylistaceae</taxon>
        <taxon>Conidiobolus</taxon>
    </lineage>
</organism>
<gene>
    <name evidence="3" type="ORF">CONCODRAFT_14132</name>
</gene>
<reference evidence="3 4" key="1">
    <citation type="journal article" date="2015" name="Genome Biol. Evol.">
        <title>Phylogenomic analyses indicate that early fungi evolved digesting cell walls of algal ancestors of land plants.</title>
        <authorList>
            <person name="Chang Y."/>
            <person name="Wang S."/>
            <person name="Sekimoto S."/>
            <person name="Aerts A.L."/>
            <person name="Choi C."/>
            <person name="Clum A."/>
            <person name="LaButti K.M."/>
            <person name="Lindquist E.A."/>
            <person name="Yee Ngan C."/>
            <person name="Ohm R.A."/>
            <person name="Salamov A.A."/>
            <person name="Grigoriev I.V."/>
            <person name="Spatafora J.W."/>
            <person name="Berbee M.L."/>
        </authorList>
    </citation>
    <scope>NUCLEOTIDE SEQUENCE [LARGE SCALE GENOMIC DNA]</scope>
    <source>
        <strain evidence="3 4">NRRL 28638</strain>
    </source>
</reference>